<reference evidence="1 2" key="1">
    <citation type="submission" date="2014-04" db="EMBL/GenBank/DDBJ databases">
        <title>Evolutionary Origins and Diversification of the Mycorrhizal Mutualists.</title>
        <authorList>
            <consortium name="DOE Joint Genome Institute"/>
            <consortium name="Mycorrhizal Genomics Consortium"/>
            <person name="Kohler A."/>
            <person name="Kuo A."/>
            <person name="Nagy L.G."/>
            <person name="Floudas D."/>
            <person name="Copeland A."/>
            <person name="Barry K.W."/>
            <person name="Cichocki N."/>
            <person name="Veneault-Fourrey C."/>
            <person name="LaButti K."/>
            <person name="Lindquist E.A."/>
            <person name="Lipzen A."/>
            <person name="Lundell T."/>
            <person name="Morin E."/>
            <person name="Murat C."/>
            <person name="Riley R."/>
            <person name="Ohm R."/>
            <person name="Sun H."/>
            <person name="Tunlid A."/>
            <person name="Henrissat B."/>
            <person name="Grigoriev I.V."/>
            <person name="Hibbett D.S."/>
            <person name="Martin F."/>
        </authorList>
    </citation>
    <scope>NUCLEOTIDE SEQUENCE [LARGE SCALE GENOMIC DNA]</scope>
    <source>
        <strain evidence="1 2">Koide BX008</strain>
    </source>
</reference>
<protein>
    <submittedName>
        <fullName evidence="1">Uncharacterized protein</fullName>
    </submittedName>
</protein>
<evidence type="ECO:0000313" key="1">
    <source>
        <dbReference type="EMBL" id="KIL70009.1"/>
    </source>
</evidence>
<name>A0A0C2TRY0_AMAMK</name>
<dbReference type="OrthoDB" id="10261556at2759"/>
<proteinExistence type="predicted"/>
<evidence type="ECO:0000313" key="2">
    <source>
        <dbReference type="Proteomes" id="UP000054549"/>
    </source>
</evidence>
<accession>A0A0C2TRY0</accession>
<organism evidence="1 2">
    <name type="scientific">Amanita muscaria (strain Koide BX008)</name>
    <dbReference type="NCBI Taxonomy" id="946122"/>
    <lineage>
        <taxon>Eukaryota</taxon>
        <taxon>Fungi</taxon>
        <taxon>Dikarya</taxon>
        <taxon>Basidiomycota</taxon>
        <taxon>Agaricomycotina</taxon>
        <taxon>Agaricomycetes</taxon>
        <taxon>Agaricomycetidae</taxon>
        <taxon>Agaricales</taxon>
        <taxon>Pluteineae</taxon>
        <taxon>Amanitaceae</taxon>
        <taxon>Amanita</taxon>
    </lineage>
</organism>
<gene>
    <name evidence="1" type="ORF">M378DRAFT_7777</name>
</gene>
<dbReference type="EMBL" id="KN818225">
    <property type="protein sequence ID" value="KIL70009.1"/>
    <property type="molecule type" value="Genomic_DNA"/>
</dbReference>
<dbReference type="InParanoid" id="A0A0C2TRY0"/>
<dbReference type="HOGENOM" id="CLU_2026125_0_0_1"/>
<keyword evidence="2" id="KW-1185">Reference proteome</keyword>
<sequence length="122" mass="13613">MFSFDALLSDNIVEHLSSVGPVKTRQDLSAIIAGQWGWEYIYGDELYLKLSTIDIPEPSCSQSNTKTRLTKGVKRRVDVAEGGVRAEKRRKQRTMSTLLPQQPGELVLGLDLEPITPENIAQ</sequence>
<dbReference type="AlphaFoldDB" id="A0A0C2TRY0"/>
<dbReference type="STRING" id="946122.A0A0C2TRY0"/>
<dbReference type="Proteomes" id="UP000054549">
    <property type="component" value="Unassembled WGS sequence"/>
</dbReference>